<name>A0A3P3WEK1_9FLAO</name>
<dbReference type="EMBL" id="RQVR01000005">
    <property type="protein sequence ID" value="RRJ92496.1"/>
    <property type="molecule type" value="Genomic_DNA"/>
</dbReference>
<reference evidence="1 2" key="1">
    <citation type="submission" date="2018-11" db="EMBL/GenBank/DDBJ databases">
        <title>Flavobacterium sp. nov., YIM 102600 draft genome.</title>
        <authorList>
            <person name="Li G."/>
            <person name="Jiang Y."/>
        </authorList>
    </citation>
    <scope>NUCLEOTIDE SEQUENCE [LARGE SCALE GENOMIC DNA]</scope>
    <source>
        <strain evidence="1 2">YIM 102600</strain>
    </source>
</reference>
<accession>A0A3P3WEK1</accession>
<dbReference type="RefSeq" id="WP_125012138.1">
    <property type="nucleotide sequence ID" value="NZ_RQVR01000005.1"/>
</dbReference>
<dbReference type="AlphaFoldDB" id="A0A3P3WEK1"/>
<keyword evidence="2" id="KW-1185">Reference proteome</keyword>
<dbReference type="Proteomes" id="UP000271937">
    <property type="component" value="Unassembled WGS sequence"/>
</dbReference>
<proteinExistence type="predicted"/>
<evidence type="ECO:0000313" key="1">
    <source>
        <dbReference type="EMBL" id="RRJ92496.1"/>
    </source>
</evidence>
<gene>
    <name evidence="1" type="ORF">EG849_05815</name>
</gene>
<comment type="caution">
    <text evidence="1">The sequence shown here is derived from an EMBL/GenBank/DDBJ whole genome shotgun (WGS) entry which is preliminary data.</text>
</comment>
<dbReference type="OrthoDB" id="1356475at2"/>
<organism evidence="1 2">
    <name type="scientific">Flavobacterium macacae</name>
    <dbReference type="NCBI Taxonomy" id="2488993"/>
    <lineage>
        <taxon>Bacteria</taxon>
        <taxon>Pseudomonadati</taxon>
        <taxon>Bacteroidota</taxon>
        <taxon>Flavobacteriia</taxon>
        <taxon>Flavobacteriales</taxon>
        <taxon>Flavobacteriaceae</taxon>
        <taxon>Flavobacterium</taxon>
    </lineage>
</organism>
<sequence>MKLRQLSPLDVTDSKIDYEFVSQVFIRFFKILFRSDKKIKMIYSNFSNKQSMGNDFLVLNFRFRNALWYKINKKRTEKRQFVFSKMDCPEIIEIVVYGFFQKKSFKMNINQMILDEAELKEVESQFSY</sequence>
<protein>
    <submittedName>
        <fullName evidence="1">Uncharacterized protein</fullName>
    </submittedName>
</protein>
<evidence type="ECO:0000313" key="2">
    <source>
        <dbReference type="Proteomes" id="UP000271937"/>
    </source>
</evidence>